<dbReference type="Proteomes" id="UP000269669">
    <property type="component" value="Unassembled WGS sequence"/>
</dbReference>
<proteinExistence type="predicted"/>
<dbReference type="Pfam" id="PF13376">
    <property type="entry name" value="OmdA"/>
    <property type="match status" value="1"/>
</dbReference>
<dbReference type="SUPFAM" id="SSF159888">
    <property type="entry name" value="YdhG-like"/>
    <property type="match status" value="1"/>
</dbReference>
<dbReference type="Gene3D" id="3.90.1150.200">
    <property type="match status" value="1"/>
</dbReference>
<dbReference type="RefSeq" id="WP_125485429.1">
    <property type="nucleotide sequence ID" value="NZ_RSDW01000001.1"/>
</dbReference>
<organism evidence="2 3">
    <name type="scientific">Edaphobacter aggregans</name>
    <dbReference type="NCBI Taxonomy" id="570835"/>
    <lineage>
        <taxon>Bacteria</taxon>
        <taxon>Pseudomonadati</taxon>
        <taxon>Acidobacteriota</taxon>
        <taxon>Terriglobia</taxon>
        <taxon>Terriglobales</taxon>
        <taxon>Acidobacteriaceae</taxon>
        <taxon>Edaphobacter</taxon>
    </lineage>
</organism>
<evidence type="ECO:0000259" key="1">
    <source>
        <dbReference type="Pfam" id="PF08818"/>
    </source>
</evidence>
<evidence type="ECO:0000313" key="3">
    <source>
        <dbReference type="Proteomes" id="UP000269669"/>
    </source>
</evidence>
<protein>
    <submittedName>
        <fullName evidence="2">Uncharacterized protein YdeI (YjbR/CyaY-like superfamily)</fullName>
    </submittedName>
</protein>
<keyword evidence="3" id="KW-1185">Reference proteome</keyword>
<reference evidence="2 3" key="1">
    <citation type="submission" date="2018-12" db="EMBL/GenBank/DDBJ databases">
        <title>Sequencing of bacterial isolates from soil warming experiment in Harvard Forest, Massachusetts, USA.</title>
        <authorList>
            <person name="Deangelis K."/>
        </authorList>
    </citation>
    <scope>NUCLEOTIDE SEQUENCE [LARGE SCALE GENOMIC DNA]</scope>
    <source>
        <strain evidence="2 3">EB153</strain>
    </source>
</reference>
<dbReference type="EMBL" id="RSDW01000001">
    <property type="protein sequence ID" value="RSL16869.1"/>
    <property type="molecule type" value="Genomic_DNA"/>
</dbReference>
<name>A0A3R9QAW5_9BACT</name>
<accession>A0A3R9QAW5</accession>
<dbReference type="AlphaFoldDB" id="A0A3R9QAW5"/>
<dbReference type="Pfam" id="PF08818">
    <property type="entry name" value="DUF1801"/>
    <property type="match status" value="1"/>
</dbReference>
<dbReference type="InterPro" id="IPR014922">
    <property type="entry name" value="YdhG-like"/>
</dbReference>
<gene>
    <name evidence="2" type="ORF">EDE15_2395</name>
</gene>
<sequence length="207" mass="22987">MKKTANLDPKVDAYIAKAAPFAQPVLEHLRELVHAACPDVEEAIKWSMPFFVYKGQILGNMAAFKAHCSFGLWGGDVTAMMRKDGVLSDEGMGKLGKVASVKELPKKKDMVGYVHEVMAFIEDGGKTMQRKPKAAKPEAEVPAELAAALKKNKAAGKVFAEFSPGCRREYVEWIAEAKRAETKEKRVAQAVEWIAEGKQRNWKYQNC</sequence>
<evidence type="ECO:0000313" key="2">
    <source>
        <dbReference type="EMBL" id="RSL16869.1"/>
    </source>
</evidence>
<feature type="domain" description="YdhG-like" evidence="1">
    <location>
        <begin position="23"/>
        <end position="105"/>
    </location>
</feature>
<dbReference type="OrthoDB" id="115213at2"/>
<comment type="caution">
    <text evidence="2">The sequence shown here is derived from an EMBL/GenBank/DDBJ whole genome shotgun (WGS) entry which is preliminary data.</text>
</comment>